<feature type="region of interest" description="Disordered" evidence="1">
    <location>
        <begin position="1"/>
        <end position="65"/>
    </location>
</feature>
<proteinExistence type="predicted"/>
<comment type="caution">
    <text evidence="2">The sequence shown here is derived from an EMBL/GenBank/DDBJ whole genome shotgun (WGS) entry which is preliminary data.</text>
</comment>
<dbReference type="AlphaFoldDB" id="A0A940MJN8"/>
<accession>A0A940MJN8</accession>
<dbReference type="RefSeq" id="WP_209345826.1">
    <property type="nucleotide sequence ID" value="NZ_JAGIQL010000275.1"/>
</dbReference>
<evidence type="ECO:0000256" key="1">
    <source>
        <dbReference type="SAM" id="MobiDB-lite"/>
    </source>
</evidence>
<dbReference type="Proteomes" id="UP000670475">
    <property type="component" value="Unassembled WGS sequence"/>
</dbReference>
<protein>
    <submittedName>
        <fullName evidence="2">Uncharacterized protein</fullName>
    </submittedName>
</protein>
<dbReference type="EMBL" id="JAGIQL010000275">
    <property type="protein sequence ID" value="MBP0462028.1"/>
    <property type="molecule type" value="Genomic_DNA"/>
</dbReference>
<evidence type="ECO:0000313" key="2">
    <source>
        <dbReference type="EMBL" id="MBP0462028.1"/>
    </source>
</evidence>
<name>A0A940MJN8_9ACTN</name>
<keyword evidence="3" id="KW-1185">Reference proteome</keyword>
<reference evidence="2" key="1">
    <citation type="submission" date="2021-03" db="EMBL/GenBank/DDBJ databases">
        <title>Whole genome sequence of Streptomyces bomunensis MMS17-BM035.</title>
        <authorList>
            <person name="Lee J.H."/>
        </authorList>
    </citation>
    <scope>NUCLEOTIDE SEQUENCE</scope>
    <source>
        <strain evidence="2">MMS17-BM035</strain>
    </source>
</reference>
<sequence>MNDTTAGAPGDSGPHPAPPASFEPHAPADPAATEPGPQPGPEPESAPVEPAGPSPLGVERAATGDARVDAALARLGDADHLTTDGHIEVYEDVHQGLRDALAALDARPGPTPPHDHRS</sequence>
<evidence type="ECO:0000313" key="3">
    <source>
        <dbReference type="Proteomes" id="UP000670475"/>
    </source>
</evidence>
<gene>
    <name evidence="2" type="ORF">JFN87_31955</name>
</gene>
<organism evidence="2 3">
    <name type="scientific">Streptomyces montanisoli</name>
    <dbReference type="NCBI Taxonomy" id="2798581"/>
    <lineage>
        <taxon>Bacteria</taxon>
        <taxon>Bacillati</taxon>
        <taxon>Actinomycetota</taxon>
        <taxon>Actinomycetes</taxon>
        <taxon>Kitasatosporales</taxon>
        <taxon>Streptomycetaceae</taxon>
        <taxon>Streptomyces</taxon>
    </lineage>
</organism>